<comment type="pathway">
    <text evidence="1">Protein modification; protein ubiquitination.</text>
</comment>
<dbReference type="GO" id="GO:0043161">
    <property type="term" value="P:proteasome-mediated ubiquitin-dependent protein catabolic process"/>
    <property type="evidence" value="ECO:0007669"/>
    <property type="project" value="TreeGrafter"/>
</dbReference>
<dbReference type="STRING" id="741276.A0A2S5B103"/>
<dbReference type="InterPro" id="IPR051865">
    <property type="entry name" value="WD-repeat_CDT2_adapter"/>
</dbReference>
<dbReference type="GO" id="GO:0005634">
    <property type="term" value="C:nucleus"/>
    <property type="evidence" value="ECO:0007669"/>
    <property type="project" value="TreeGrafter"/>
</dbReference>
<feature type="repeat" description="WD" evidence="6">
    <location>
        <begin position="488"/>
        <end position="522"/>
    </location>
</feature>
<accession>A0A2S5B103</accession>
<dbReference type="InterPro" id="IPR036322">
    <property type="entry name" value="WD40_repeat_dom_sf"/>
</dbReference>
<dbReference type="AlphaFoldDB" id="A0A2S5B103"/>
<evidence type="ECO:0000256" key="3">
    <source>
        <dbReference type="ARBA" id="ARBA00022737"/>
    </source>
</evidence>
<reference evidence="8 9" key="1">
    <citation type="journal article" date="2018" name="Front. Microbiol.">
        <title>Prospects for Fungal Bioremediation of Acidic Radioactive Waste Sites: Characterization and Genome Sequence of Rhodotorula taiwanensis MD1149.</title>
        <authorList>
            <person name="Tkavc R."/>
            <person name="Matrosova V.Y."/>
            <person name="Grichenko O.E."/>
            <person name="Gostincar C."/>
            <person name="Volpe R.P."/>
            <person name="Klimenkova P."/>
            <person name="Gaidamakova E.K."/>
            <person name="Zhou C.E."/>
            <person name="Stewart B.J."/>
            <person name="Lyman M.G."/>
            <person name="Malfatti S.A."/>
            <person name="Rubinfeld B."/>
            <person name="Courtot M."/>
            <person name="Singh J."/>
            <person name="Dalgard C.L."/>
            <person name="Hamilton T."/>
            <person name="Frey K.G."/>
            <person name="Gunde-Cimerman N."/>
            <person name="Dugan L."/>
            <person name="Daly M.J."/>
        </authorList>
    </citation>
    <scope>NUCLEOTIDE SEQUENCE [LARGE SCALE GENOMIC DNA]</scope>
    <source>
        <strain evidence="8 9">MD1149</strain>
    </source>
</reference>
<keyword evidence="2 6" id="KW-0853">WD repeat</keyword>
<name>A0A2S5B103_9BASI</name>
<evidence type="ECO:0000256" key="5">
    <source>
        <dbReference type="ARBA" id="ARBA00038344"/>
    </source>
</evidence>
<dbReference type="InterPro" id="IPR019775">
    <property type="entry name" value="WD40_repeat_CS"/>
</dbReference>
<feature type="region of interest" description="Disordered" evidence="7">
    <location>
        <begin position="1"/>
        <end position="139"/>
    </location>
</feature>
<evidence type="ECO:0000313" key="9">
    <source>
        <dbReference type="Proteomes" id="UP000237144"/>
    </source>
</evidence>
<dbReference type="PANTHER" id="PTHR22852:SF0">
    <property type="entry name" value="DENTICLELESS PROTEIN HOMOLOG"/>
    <property type="match status" value="1"/>
</dbReference>
<dbReference type="EMBL" id="PJQD01000116">
    <property type="protein sequence ID" value="POY70459.1"/>
    <property type="molecule type" value="Genomic_DNA"/>
</dbReference>
<evidence type="ECO:0000313" key="8">
    <source>
        <dbReference type="EMBL" id="POY70459.1"/>
    </source>
</evidence>
<keyword evidence="4" id="KW-0833">Ubl conjugation pathway</keyword>
<comment type="caution">
    <text evidence="8">The sequence shown here is derived from an EMBL/GenBank/DDBJ whole genome shotgun (WGS) entry which is preliminary data.</text>
</comment>
<feature type="repeat" description="WD" evidence="6">
    <location>
        <begin position="270"/>
        <end position="311"/>
    </location>
</feature>
<dbReference type="SMART" id="SM00320">
    <property type="entry name" value="WD40"/>
    <property type="match status" value="6"/>
</dbReference>
<dbReference type="PROSITE" id="PS50294">
    <property type="entry name" value="WD_REPEATS_REGION"/>
    <property type="match status" value="2"/>
</dbReference>
<protein>
    <submittedName>
        <fullName evidence="8">Uncharacterized protein</fullName>
    </submittedName>
</protein>
<evidence type="ECO:0000256" key="2">
    <source>
        <dbReference type="ARBA" id="ARBA00022574"/>
    </source>
</evidence>
<dbReference type="Gene3D" id="2.130.10.10">
    <property type="entry name" value="YVTN repeat-like/Quinoprotein amine dehydrogenase"/>
    <property type="match status" value="2"/>
</dbReference>
<evidence type="ECO:0000256" key="1">
    <source>
        <dbReference type="ARBA" id="ARBA00004906"/>
    </source>
</evidence>
<dbReference type="PROSITE" id="PS00678">
    <property type="entry name" value="WD_REPEATS_1"/>
    <property type="match status" value="1"/>
</dbReference>
<dbReference type="GO" id="GO:0030674">
    <property type="term" value="F:protein-macromolecule adaptor activity"/>
    <property type="evidence" value="ECO:0007669"/>
    <property type="project" value="TreeGrafter"/>
</dbReference>
<organism evidence="8 9">
    <name type="scientific">Rhodotorula taiwanensis</name>
    <dbReference type="NCBI Taxonomy" id="741276"/>
    <lineage>
        <taxon>Eukaryota</taxon>
        <taxon>Fungi</taxon>
        <taxon>Dikarya</taxon>
        <taxon>Basidiomycota</taxon>
        <taxon>Pucciniomycotina</taxon>
        <taxon>Microbotryomycetes</taxon>
        <taxon>Sporidiobolales</taxon>
        <taxon>Sporidiobolaceae</taxon>
        <taxon>Rhodotorula</taxon>
    </lineage>
</organism>
<dbReference type="PANTHER" id="PTHR22852">
    <property type="entry name" value="LETHAL 2 DENTICLELESS PROTEIN RETINOIC ACID-REGULATED NUCLEAR MATRIX-ASSOCIATED PROTEIN"/>
    <property type="match status" value="1"/>
</dbReference>
<comment type="similarity">
    <text evidence="5">Belongs to the WD repeat cdt2 family.</text>
</comment>
<proteinExistence type="inferred from homology"/>
<dbReference type="OrthoDB" id="2096344at2759"/>
<evidence type="ECO:0000256" key="4">
    <source>
        <dbReference type="ARBA" id="ARBA00022786"/>
    </source>
</evidence>
<dbReference type="InterPro" id="IPR020472">
    <property type="entry name" value="WD40_PAC1"/>
</dbReference>
<gene>
    <name evidence="8" type="ORF">BMF94_6527</name>
</gene>
<feature type="repeat" description="WD" evidence="6">
    <location>
        <begin position="533"/>
        <end position="562"/>
    </location>
</feature>
<dbReference type="Proteomes" id="UP000237144">
    <property type="component" value="Unassembled WGS sequence"/>
</dbReference>
<dbReference type="PROSITE" id="PS50082">
    <property type="entry name" value="WD_REPEATS_2"/>
    <property type="match status" value="5"/>
</dbReference>
<feature type="compositionally biased region" description="Polar residues" evidence="7">
    <location>
        <begin position="68"/>
        <end position="85"/>
    </location>
</feature>
<evidence type="ECO:0000256" key="7">
    <source>
        <dbReference type="SAM" id="MobiDB-lite"/>
    </source>
</evidence>
<feature type="repeat" description="WD" evidence="6">
    <location>
        <begin position="312"/>
        <end position="345"/>
    </location>
</feature>
<dbReference type="InterPro" id="IPR001680">
    <property type="entry name" value="WD40_rpt"/>
</dbReference>
<sequence>MVGRPTPSRFADDLTNRVVAPSSSSSSSRPKRPASYRQTSLADGFFVKAGSPVPSTSSSPLASFAGDVSSTRAADSSSTCATSPSRPHDVDAFGDTLMDEHTSSDAEAPRSVARTSKRRRVASTSRHTTDGVDATASPETRARESWLLSAFDTGALRTERRLPATHSIAAQQFSVFESMRRRDLGQRMISRHVSLRPWLETFVSSNEVDVSRIPSTTDHRHWAPPFAVAYTHASKAGGKKVVAVADEEGTVSLIDGEADQWHAGAARQSFHAHDNAIWDLAWRQDDGALATASGDSTVRLWDAETRSCIGVMRGHGSSVRSVSWDPFNNNLLSTAARDGTIRVWDRRVTGYNNVRPLLGESVGAVNVIKNAHAPKGRTGKGRAPISVTGVVHLQQQENLLASSGSADGVVKIWDLRRSHSRRVNPATYETSEEAAANLETARPHGLSSLKLAPDGRKLYALSTDSSIVAFDPLNLTHETPLTTFHSPLSQHGSFYIRCAISPCSRFLASGSSSGEITLWDTEGTGAASEAVRLRGHEIEVGQVDWAQDSLVSAADDMLVRFWRPNMALARLRSASKASLTDTEAVEAEQAKNRWSGVTNAL</sequence>
<dbReference type="SUPFAM" id="SSF50978">
    <property type="entry name" value="WD40 repeat-like"/>
    <property type="match status" value="1"/>
</dbReference>
<evidence type="ECO:0000256" key="6">
    <source>
        <dbReference type="PROSITE-ProRule" id="PRU00221"/>
    </source>
</evidence>
<keyword evidence="9" id="KW-1185">Reference proteome</keyword>
<dbReference type="PRINTS" id="PR00320">
    <property type="entry name" value="GPROTEINBRPT"/>
</dbReference>
<feature type="compositionally biased region" description="Basic and acidic residues" evidence="7">
    <location>
        <begin position="98"/>
        <end position="108"/>
    </location>
</feature>
<feature type="repeat" description="WD" evidence="6">
    <location>
        <begin position="403"/>
        <end position="423"/>
    </location>
</feature>
<dbReference type="Pfam" id="PF00400">
    <property type="entry name" value="WD40"/>
    <property type="match status" value="4"/>
</dbReference>
<keyword evidence="3" id="KW-0677">Repeat</keyword>
<dbReference type="InterPro" id="IPR015943">
    <property type="entry name" value="WD40/YVTN_repeat-like_dom_sf"/>
</dbReference>